<name>A0A8J3IUF5_9CHLR</name>
<dbReference type="InterPro" id="IPR052017">
    <property type="entry name" value="TSUP"/>
</dbReference>
<comment type="subcellular location">
    <subcellularLocation>
        <location evidence="1 8">Cell membrane</location>
        <topology evidence="1 8">Multi-pass membrane protein</topology>
    </subcellularLocation>
</comment>
<evidence type="ECO:0000256" key="6">
    <source>
        <dbReference type="ARBA" id="ARBA00022989"/>
    </source>
</evidence>
<dbReference type="Proteomes" id="UP000597444">
    <property type="component" value="Unassembled WGS sequence"/>
</dbReference>
<gene>
    <name evidence="9" type="ORF">KSF_055140</name>
</gene>
<accession>A0A8J3IUF5</accession>
<proteinExistence type="inferred from homology"/>
<dbReference type="PANTHER" id="PTHR30269">
    <property type="entry name" value="TRANSMEMBRANE PROTEIN YFCA"/>
    <property type="match status" value="1"/>
</dbReference>
<evidence type="ECO:0000256" key="7">
    <source>
        <dbReference type="ARBA" id="ARBA00023136"/>
    </source>
</evidence>
<evidence type="ECO:0000256" key="2">
    <source>
        <dbReference type="ARBA" id="ARBA00009142"/>
    </source>
</evidence>
<protein>
    <recommendedName>
        <fullName evidence="8">Probable membrane transporter protein</fullName>
    </recommendedName>
</protein>
<dbReference type="AlphaFoldDB" id="A0A8J3IUF5"/>
<evidence type="ECO:0000256" key="3">
    <source>
        <dbReference type="ARBA" id="ARBA00022448"/>
    </source>
</evidence>
<evidence type="ECO:0000313" key="10">
    <source>
        <dbReference type="Proteomes" id="UP000597444"/>
    </source>
</evidence>
<keyword evidence="6 8" id="KW-1133">Transmembrane helix</keyword>
<feature type="transmembrane region" description="Helical" evidence="8">
    <location>
        <begin position="101"/>
        <end position="121"/>
    </location>
</feature>
<comment type="caution">
    <text evidence="9">The sequence shown here is derived from an EMBL/GenBank/DDBJ whole genome shotgun (WGS) entry which is preliminary data.</text>
</comment>
<evidence type="ECO:0000256" key="1">
    <source>
        <dbReference type="ARBA" id="ARBA00004651"/>
    </source>
</evidence>
<evidence type="ECO:0000256" key="5">
    <source>
        <dbReference type="ARBA" id="ARBA00022692"/>
    </source>
</evidence>
<dbReference type="PANTHER" id="PTHR30269:SF23">
    <property type="entry name" value="MEMBRANE TRANSPORTER PROTEIN YDHB-RELATED"/>
    <property type="match status" value="1"/>
</dbReference>
<sequence>MPLSLATLAFIFFGAILAGVLGALVGLGGGVLIVPMLTLIFGLPIQYAIGASIIAVIATSSGAAVAYVRDNITNIRLGTFLGIATTAGAISGALLSGILSAPLLFIIFGIVLLISVVPLLFKLGEEIPRGVKNDRWANLLSLSGSYHDQYSGMEITYEVTRTRLGLFVMYMAGVISGLLGVGSGTFKVLAMDTIMRLPMKVSTTTSNFMIGVTAAASAGIYFARGDVQPLIAAPVALGILLGALLGARLLMHLSNKTLRLIFIPVMTIVAIQMVLRGLGISLH</sequence>
<keyword evidence="3" id="KW-0813">Transport</keyword>
<feature type="transmembrane region" description="Helical" evidence="8">
    <location>
        <begin position="206"/>
        <end position="223"/>
    </location>
</feature>
<evidence type="ECO:0000313" key="9">
    <source>
        <dbReference type="EMBL" id="GHO95466.1"/>
    </source>
</evidence>
<comment type="similarity">
    <text evidence="2 8">Belongs to the 4-toluene sulfonate uptake permease (TSUP) (TC 2.A.102) family.</text>
</comment>
<keyword evidence="5 8" id="KW-0812">Transmembrane</keyword>
<keyword evidence="10" id="KW-1185">Reference proteome</keyword>
<dbReference type="GO" id="GO:0005886">
    <property type="term" value="C:plasma membrane"/>
    <property type="evidence" value="ECO:0007669"/>
    <property type="project" value="UniProtKB-SubCell"/>
</dbReference>
<keyword evidence="7 8" id="KW-0472">Membrane</keyword>
<feature type="transmembrane region" description="Helical" evidence="8">
    <location>
        <begin position="164"/>
        <end position="186"/>
    </location>
</feature>
<organism evidence="9 10">
    <name type="scientific">Reticulibacter mediterranei</name>
    <dbReference type="NCBI Taxonomy" id="2778369"/>
    <lineage>
        <taxon>Bacteria</taxon>
        <taxon>Bacillati</taxon>
        <taxon>Chloroflexota</taxon>
        <taxon>Ktedonobacteria</taxon>
        <taxon>Ktedonobacterales</taxon>
        <taxon>Reticulibacteraceae</taxon>
        <taxon>Reticulibacter</taxon>
    </lineage>
</organism>
<dbReference type="EMBL" id="BNJK01000001">
    <property type="protein sequence ID" value="GHO95466.1"/>
    <property type="molecule type" value="Genomic_DNA"/>
</dbReference>
<feature type="transmembrane region" description="Helical" evidence="8">
    <location>
        <begin position="230"/>
        <end position="251"/>
    </location>
</feature>
<evidence type="ECO:0000256" key="4">
    <source>
        <dbReference type="ARBA" id="ARBA00022475"/>
    </source>
</evidence>
<evidence type="ECO:0000256" key="8">
    <source>
        <dbReference type="RuleBase" id="RU363041"/>
    </source>
</evidence>
<dbReference type="InterPro" id="IPR002781">
    <property type="entry name" value="TM_pro_TauE-like"/>
</dbReference>
<dbReference type="Pfam" id="PF01925">
    <property type="entry name" value="TauE"/>
    <property type="match status" value="1"/>
</dbReference>
<feature type="transmembrane region" description="Helical" evidence="8">
    <location>
        <begin position="75"/>
        <end position="95"/>
    </location>
</feature>
<feature type="transmembrane region" description="Helical" evidence="8">
    <location>
        <begin position="46"/>
        <end position="68"/>
    </location>
</feature>
<reference evidence="9" key="1">
    <citation type="submission" date="2020-10" db="EMBL/GenBank/DDBJ databases">
        <title>Taxonomic study of unclassified bacteria belonging to the class Ktedonobacteria.</title>
        <authorList>
            <person name="Yabe S."/>
            <person name="Wang C.M."/>
            <person name="Zheng Y."/>
            <person name="Sakai Y."/>
            <person name="Cavaletti L."/>
            <person name="Monciardini P."/>
            <person name="Donadio S."/>
        </authorList>
    </citation>
    <scope>NUCLEOTIDE SEQUENCE</scope>
    <source>
        <strain evidence="9">ID150040</strain>
    </source>
</reference>
<dbReference type="RefSeq" id="WP_220206143.1">
    <property type="nucleotide sequence ID" value="NZ_BNJK01000001.1"/>
</dbReference>
<feature type="transmembrane region" description="Helical" evidence="8">
    <location>
        <begin position="257"/>
        <end position="275"/>
    </location>
</feature>
<keyword evidence="4 8" id="KW-1003">Cell membrane</keyword>